<reference evidence="4" key="1">
    <citation type="journal article" date="2020" name="Genome Biol.">
        <title>Gamete binning: chromosome-level and haplotype-resolved genome assembly enabled by high-throughput single-cell sequencing of gamete genomes.</title>
        <authorList>
            <person name="Campoy J.A."/>
            <person name="Sun H."/>
            <person name="Goel M."/>
            <person name="Jiao W.-B."/>
            <person name="Folz-Donahue K."/>
            <person name="Wang N."/>
            <person name="Rubio M."/>
            <person name="Liu C."/>
            <person name="Kukat C."/>
            <person name="Ruiz D."/>
            <person name="Huettel B."/>
            <person name="Schneeberger K."/>
        </authorList>
    </citation>
    <scope>NUCLEOTIDE SEQUENCE [LARGE SCALE GENOMIC DNA]</scope>
    <source>
        <strain evidence="4">cv. Rojo Pasion</strain>
    </source>
</reference>
<evidence type="ECO:0008006" key="5">
    <source>
        <dbReference type="Google" id="ProtNLM"/>
    </source>
</evidence>
<keyword evidence="4" id="KW-1185">Reference proteome</keyword>
<dbReference type="Gene3D" id="3.60.10.10">
    <property type="entry name" value="Endonuclease/exonuclease/phosphatase"/>
    <property type="match status" value="1"/>
</dbReference>
<dbReference type="Proteomes" id="UP000507245">
    <property type="component" value="Unassembled WGS sequence"/>
</dbReference>
<organism evidence="1 3">
    <name type="scientific">Prunus armeniaca</name>
    <name type="common">Apricot</name>
    <name type="synonym">Armeniaca vulgaris</name>
    <dbReference type="NCBI Taxonomy" id="36596"/>
    <lineage>
        <taxon>Eukaryota</taxon>
        <taxon>Viridiplantae</taxon>
        <taxon>Streptophyta</taxon>
        <taxon>Embryophyta</taxon>
        <taxon>Tracheophyta</taxon>
        <taxon>Spermatophyta</taxon>
        <taxon>Magnoliopsida</taxon>
        <taxon>eudicotyledons</taxon>
        <taxon>Gunneridae</taxon>
        <taxon>Pentapetalae</taxon>
        <taxon>rosids</taxon>
        <taxon>fabids</taxon>
        <taxon>Rosales</taxon>
        <taxon>Rosaceae</taxon>
        <taxon>Amygdaloideae</taxon>
        <taxon>Amygdaleae</taxon>
        <taxon>Prunus</taxon>
    </lineage>
</organism>
<evidence type="ECO:0000313" key="2">
    <source>
        <dbReference type="EMBL" id="CAB4298840.1"/>
    </source>
</evidence>
<evidence type="ECO:0000313" key="4">
    <source>
        <dbReference type="Proteomes" id="UP000507245"/>
    </source>
</evidence>
<proteinExistence type="predicted"/>
<dbReference type="PANTHER" id="PTHR35218:SF9">
    <property type="entry name" value="ENDONUCLEASE_EXONUCLEASE_PHOSPHATASE DOMAIN-CONTAINING PROTEIN"/>
    <property type="match status" value="1"/>
</dbReference>
<dbReference type="OrthoDB" id="1001815at2759"/>
<dbReference type="PANTHER" id="PTHR35218">
    <property type="entry name" value="RNASE H DOMAIN-CONTAINING PROTEIN"/>
    <property type="match status" value="1"/>
</dbReference>
<dbReference type="SUPFAM" id="SSF56219">
    <property type="entry name" value="DNase I-like"/>
    <property type="match status" value="1"/>
</dbReference>
<reference evidence="1 3" key="2">
    <citation type="submission" date="2020-05" db="EMBL/GenBank/DDBJ databases">
        <authorList>
            <person name="Campoy J."/>
            <person name="Schneeberger K."/>
            <person name="Spophaly S."/>
        </authorList>
    </citation>
    <scope>NUCLEOTIDE SEQUENCE [LARGE SCALE GENOMIC DNA]</scope>
    <source>
        <strain evidence="1">PruArmRojPasFocal</strain>
    </source>
</reference>
<gene>
    <name evidence="1" type="ORF">CURHAP_LOCUS12024</name>
    <name evidence="2" type="ORF">ORAREDHAP_LOCUS11676</name>
</gene>
<dbReference type="EMBL" id="CAEKDK010000002">
    <property type="protein sequence ID" value="CAB4268452.1"/>
    <property type="molecule type" value="Genomic_DNA"/>
</dbReference>
<dbReference type="Proteomes" id="UP000507222">
    <property type="component" value="Unassembled WGS sequence"/>
</dbReference>
<name>A0A6J5TXG9_PRUAR</name>
<dbReference type="EMBL" id="CAEKKB010000002">
    <property type="protein sequence ID" value="CAB4298840.1"/>
    <property type="molecule type" value="Genomic_DNA"/>
</dbReference>
<dbReference type="AlphaFoldDB" id="A0A6J5TXG9"/>
<accession>A0A6J5TXG9</accession>
<evidence type="ECO:0000313" key="1">
    <source>
        <dbReference type="EMBL" id="CAB4268452.1"/>
    </source>
</evidence>
<sequence>MSLLSWNVRGLGNCRTFRVLINLLQDKTPDIAFLFETRMTAVQMGGLVRRLGVVGVLCVPREGFFGGLCILWKLGL</sequence>
<protein>
    <recommendedName>
        <fullName evidence="5">Endonuclease/exonuclease/phosphatase domain-containing protein</fullName>
    </recommendedName>
</protein>
<evidence type="ECO:0000313" key="3">
    <source>
        <dbReference type="Proteomes" id="UP000507222"/>
    </source>
</evidence>
<dbReference type="InterPro" id="IPR036691">
    <property type="entry name" value="Endo/exonu/phosph_ase_sf"/>
</dbReference>